<gene>
    <name evidence="1" type="ORF">ALP40_03320</name>
</gene>
<dbReference type="Pfam" id="PF19619">
    <property type="entry name" value="DUF6124"/>
    <property type="match status" value="1"/>
</dbReference>
<evidence type="ECO:0000313" key="1">
    <source>
        <dbReference type="EMBL" id="RMT81665.1"/>
    </source>
</evidence>
<evidence type="ECO:0000313" key="2">
    <source>
        <dbReference type="Proteomes" id="UP000273854"/>
    </source>
</evidence>
<dbReference type="EMBL" id="RBTP01000033">
    <property type="protein sequence ID" value="RMT81665.1"/>
    <property type="molecule type" value="Genomic_DNA"/>
</dbReference>
<comment type="caution">
    <text evidence="1">The sequence shown here is derived from an EMBL/GenBank/DDBJ whole genome shotgun (WGS) entry which is preliminary data.</text>
</comment>
<reference evidence="1 2" key="1">
    <citation type="submission" date="2018-08" db="EMBL/GenBank/DDBJ databases">
        <title>Recombination of ecologically and evolutionarily significant loci maintains genetic cohesion in the Pseudomonas syringae species complex.</title>
        <authorList>
            <person name="Dillon M."/>
            <person name="Thakur S."/>
            <person name="Almeida R.N.D."/>
            <person name="Weir B.S."/>
            <person name="Guttman D.S."/>
        </authorList>
    </citation>
    <scope>NUCLEOTIDE SEQUENCE [LARGE SCALE GENOMIC DNA]</scope>
    <source>
        <strain evidence="1 2">ICMP 19473</strain>
    </source>
</reference>
<dbReference type="Proteomes" id="UP000273854">
    <property type="component" value="Unassembled WGS sequence"/>
</dbReference>
<proteinExistence type="predicted"/>
<accession>A0A3M5PBK8</accession>
<name>A0A3M5PBK8_PSEVI</name>
<protein>
    <recommendedName>
        <fullName evidence="3">DUF3077 domain-containing protein</fullName>
    </recommendedName>
</protein>
<organism evidence="1 2">
    <name type="scientific">Pseudomonas viridiflava</name>
    <name type="common">Phytomonas viridiflava</name>
    <dbReference type="NCBI Taxonomy" id="33069"/>
    <lineage>
        <taxon>Bacteria</taxon>
        <taxon>Pseudomonadati</taxon>
        <taxon>Pseudomonadota</taxon>
        <taxon>Gammaproteobacteria</taxon>
        <taxon>Pseudomonadales</taxon>
        <taxon>Pseudomonadaceae</taxon>
        <taxon>Pseudomonas</taxon>
    </lineage>
</organism>
<dbReference type="AlphaFoldDB" id="A0A3M5PBK8"/>
<sequence length="89" mass="9234">MINLSDVGDVPPMPTTPCASSSLFSINEKLGAEDALNHASDLLRGIIATAGESTECSQSAMRDMTLAVVHLAQMAKMLVDGSLDSLAKA</sequence>
<evidence type="ECO:0008006" key="3">
    <source>
        <dbReference type="Google" id="ProtNLM"/>
    </source>
</evidence>